<dbReference type="Proteomes" id="UP000824881">
    <property type="component" value="Unassembled WGS sequence"/>
</dbReference>
<gene>
    <name evidence="1" type="ORF">CCMSSC00406_0004116</name>
</gene>
<reference evidence="1 2" key="1">
    <citation type="journal article" date="2021" name="Appl. Environ. Microbiol.">
        <title>Genetic linkage and physical mapping for an oyster mushroom Pleurotus cornucopiae and QTL analysis for the trait cap color.</title>
        <authorList>
            <person name="Zhang Y."/>
            <person name="Gao W."/>
            <person name="Sonnenberg A."/>
            <person name="Chen Q."/>
            <person name="Zhang J."/>
            <person name="Huang C."/>
        </authorList>
    </citation>
    <scope>NUCLEOTIDE SEQUENCE [LARGE SCALE GENOMIC DNA]</scope>
    <source>
        <strain evidence="1">CCMSSC00406</strain>
    </source>
</reference>
<comment type="caution">
    <text evidence="1">The sequence shown here is derived from an EMBL/GenBank/DDBJ whole genome shotgun (WGS) entry which is preliminary data.</text>
</comment>
<keyword evidence="2" id="KW-1185">Reference proteome</keyword>
<name>A0ACB7JAW4_PLECO</name>
<sequence>MHSLPSGSGRDMEETEDGFNGSDEAANDDDDQQMVVGPSSDDTLVGDEDDQPPRKKQRLSTDARLLLTFGKQNIIPPLFGIQFSPIGVMSHPASSSEPQTPLAMPATYIPDESPLPPLTPSTDDSSSNQNSGIALDVSSNAGVFSQNNPEESGPSHEERPWITIGRGGRPLRTPTPELFPAQEADIRRAEDLLTQDQKDMILRRSASVQITDDDSLDSESTPKDKGKGVDPRERGEPVLQLGAHAPFLGKFNAPTEEEIAEQQAAFEFWQPKPALTPLPNIPKTSTSSNTVPSIHPNDITLTELLKNLKLIQDRFDKLESQGQNKFQKHSEPKHATFTPEVLSEDERRSIERKAQGNFARNDTNTSLNFPNWNRRDRRHVSRPNEVVPPSSNVGRIFNRVSGRNHDYDSDDDPSSDGSDSGGGSSSRPSRRKRRKRSSKLKAVSPTVFTGEPKIDLFNRWMREGLHYLDDTRVEQRKEIRALARYTEGKAQAYYQNVIADDESNWTLENYFKAIYDACFPSNFREKQRRKLERFYQSELSVKEYAAQMYDMINTIGGLDARQGVVHLFRGLNPELAIACRRMGLNPEDASWDEVVAEAENEEIVLSSIRKDNPRGDKRSKDSLTQSKSSSSHGSGSPNKPGKVTSGNDVRTAAGSSSGSKTNSGVSGGRKDLSPQERQRLQSEGKCFLCKQAGHIARNCPKANLLPGRGGKPPGIRVNHIDFAEHMVDEYLPDEASSAHLELAALGSHDDALRAEFTKSSDPGVPGLLNDDDSDSDESLEDSRQISARWLKFLAKHYASDQLGDARANTYTWLLELSRDLGLPGDDYGQYPWTELWFSLDRVSVYLALYHIYT</sequence>
<organism evidence="1 2">
    <name type="scientific">Pleurotus cornucopiae</name>
    <name type="common">Cornucopia mushroom</name>
    <dbReference type="NCBI Taxonomy" id="5321"/>
    <lineage>
        <taxon>Eukaryota</taxon>
        <taxon>Fungi</taxon>
        <taxon>Dikarya</taxon>
        <taxon>Basidiomycota</taxon>
        <taxon>Agaricomycotina</taxon>
        <taxon>Agaricomycetes</taxon>
        <taxon>Agaricomycetidae</taxon>
        <taxon>Agaricales</taxon>
        <taxon>Pleurotineae</taxon>
        <taxon>Pleurotaceae</taxon>
        <taxon>Pleurotus</taxon>
    </lineage>
</organism>
<dbReference type="EMBL" id="WQMT02000001">
    <property type="protein sequence ID" value="KAG9227345.1"/>
    <property type="molecule type" value="Genomic_DNA"/>
</dbReference>
<evidence type="ECO:0000313" key="1">
    <source>
        <dbReference type="EMBL" id="KAG9227345.1"/>
    </source>
</evidence>
<evidence type="ECO:0000313" key="2">
    <source>
        <dbReference type="Proteomes" id="UP000824881"/>
    </source>
</evidence>
<protein>
    <submittedName>
        <fullName evidence="1">Uncharacterized protein</fullName>
    </submittedName>
</protein>
<proteinExistence type="predicted"/>
<accession>A0ACB7JAW4</accession>